<evidence type="ECO:0000313" key="3">
    <source>
        <dbReference type="Proteomes" id="UP001602123"/>
    </source>
</evidence>
<dbReference type="Proteomes" id="UP001602123">
    <property type="component" value="Unassembled WGS sequence"/>
</dbReference>
<dbReference type="EMBL" id="JBIAUT010000007">
    <property type="protein sequence ID" value="MFF4218750.1"/>
    <property type="molecule type" value="Genomic_DNA"/>
</dbReference>
<feature type="chain" id="PRO_5045065524" evidence="1">
    <location>
        <begin position="33"/>
        <end position="149"/>
    </location>
</feature>
<proteinExistence type="predicted"/>
<dbReference type="RefSeq" id="WP_223267674.1">
    <property type="nucleotide sequence ID" value="NZ_JBFAUC010000033.1"/>
</dbReference>
<organism evidence="2 3">
    <name type="scientific">Streptomyces nondiastaticus</name>
    <dbReference type="NCBI Taxonomy" id="3154512"/>
    <lineage>
        <taxon>Bacteria</taxon>
        <taxon>Bacillati</taxon>
        <taxon>Actinomycetota</taxon>
        <taxon>Actinomycetes</taxon>
        <taxon>Kitasatosporales</taxon>
        <taxon>Streptomycetaceae</taxon>
        <taxon>Streptomyces</taxon>
    </lineage>
</organism>
<name>A0ABW6U1Q6_9ACTN</name>
<keyword evidence="1" id="KW-0732">Signal</keyword>
<keyword evidence="3" id="KW-1185">Reference proteome</keyword>
<accession>A0ABW6U1Q6</accession>
<protein>
    <submittedName>
        <fullName evidence="2">Uncharacterized protein</fullName>
    </submittedName>
</protein>
<feature type="signal peptide" evidence="1">
    <location>
        <begin position="1"/>
        <end position="32"/>
    </location>
</feature>
<evidence type="ECO:0000256" key="1">
    <source>
        <dbReference type="SAM" id="SignalP"/>
    </source>
</evidence>
<comment type="caution">
    <text evidence="2">The sequence shown here is derived from an EMBL/GenBank/DDBJ whole genome shotgun (WGS) entry which is preliminary data.</text>
</comment>
<sequence length="149" mass="15708">MPRRMPLSTYRSRAAAVTAGCTLALVLGTAGAAGPAPVAAARAKYYTAAQVHSFLVKFYGQHGPSASDRINKVDAELRQKAAATKGQDVLLCARSAPRHIVVGKVTAEPSGMGWAPVTTRWKAGPDKHLTAYVGLKGSLPMKLYDVTCD</sequence>
<gene>
    <name evidence="2" type="ORF">ACFYZM_21020</name>
</gene>
<reference evidence="2 3" key="1">
    <citation type="submission" date="2024-10" db="EMBL/GenBank/DDBJ databases">
        <title>The Natural Products Discovery Center: Release of the First 8490 Sequenced Strains for Exploring Actinobacteria Biosynthetic Diversity.</title>
        <authorList>
            <person name="Kalkreuter E."/>
            <person name="Kautsar S.A."/>
            <person name="Yang D."/>
            <person name="Bader C.D."/>
            <person name="Teijaro C.N."/>
            <person name="Fluegel L."/>
            <person name="Davis C.M."/>
            <person name="Simpson J.R."/>
            <person name="Lauterbach L."/>
            <person name="Steele A.D."/>
            <person name="Gui C."/>
            <person name="Meng S."/>
            <person name="Li G."/>
            <person name="Viehrig K."/>
            <person name="Ye F."/>
            <person name="Su P."/>
            <person name="Kiefer A.F."/>
            <person name="Nichols A."/>
            <person name="Cepeda A.J."/>
            <person name="Yan W."/>
            <person name="Fan B."/>
            <person name="Jiang Y."/>
            <person name="Adhikari A."/>
            <person name="Zheng C.-J."/>
            <person name="Schuster L."/>
            <person name="Cowan T.M."/>
            <person name="Smanski M.J."/>
            <person name="Chevrette M.G."/>
            <person name="De Carvalho L.P.S."/>
            <person name="Shen B."/>
        </authorList>
    </citation>
    <scope>NUCLEOTIDE SEQUENCE [LARGE SCALE GENOMIC DNA]</scope>
    <source>
        <strain evidence="2 3">NPDC001650</strain>
    </source>
</reference>
<evidence type="ECO:0000313" key="2">
    <source>
        <dbReference type="EMBL" id="MFF4218750.1"/>
    </source>
</evidence>